<dbReference type="InterPro" id="IPR036875">
    <property type="entry name" value="Znf_CCHC_sf"/>
</dbReference>
<reference evidence="5" key="1">
    <citation type="submission" date="2025-08" db="UniProtKB">
        <authorList>
            <consortium name="RefSeq"/>
        </authorList>
    </citation>
    <scope>IDENTIFICATION</scope>
    <source>
        <strain evidence="5">Nigerian</strain>
        <tissue evidence="5">Liver and blood</tissue>
    </source>
</reference>
<name>A0A8J1IQY4_XENTR</name>
<keyword evidence="4" id="KW-1185">Reference proteome</keyword>
<dbReference type="Gene3D" id="4.10.60.10">
    <property type="entry name" value="Zinc finger, CCHC-type"/>
    <property type="match status" value="1"/>
</dbReference>
<organism evidence="4 5">
    <name type="scientific">Xenopus tropicalis</name>
    <name type="common">Western clawed frog</name>
    <name type="synonym">Silurana tropicalis</name>
    <dbReference type="NCBI Taxonomy" id="8364"/>
    <lineage>
        <taxon>Eukaryota</taxon>
        <taxon>Metazoa</taxon>
        <taxon>Chordata</taxon>
        <taxon>Craniata</taxon>
        <taxon>Vertebrata</taxon>
        <taxon>Euteleostomi</taxon>
        <taxon>Amphibia</taxon>
        <taxon>Batrachia</taxon>
        <taxon>Anura</taxon>
        <taxon>Pipoidea</taxon>
        <taxon>Pipidae</taxon>
        <taxon>Xenopodinae</taxon>
        <taxon>Xenopus</taxon>
        <taxon>Silurana</taxon>
    </lineage>
</organism>
<dbReference type="GeneID" id="116406954"/>
<dbReference type="AlphaFoldDB" id="A0A8J1IQY4"/>
<dbReference type="PANTHER" id="PTHR22639:SF7">
    <property type="entry name" value="CCHC-TYPE DOMAIN-CONTAINING PROTEIN"/>
    <property type="match status" value="1"/>
</dbReference>
<keyword evidence="1" id="KW-0479">Metal-binding</keyword>
<sequence length="443" mass="48153">MAPATAASRGKNSGKKSENVSTGSRNAPPKTGPATQAPAQASALPPKANQSPNLEPWMRQTVVLKLKEVEGKVPDMSTGVFGKKMVMEQGFSKAETVSIQTFIGGLFYITFASMAICRRYWERVKAAGPESPFTRFVGNSPIQREERRVTVAMRNPHTPVKDIITFLSRFCTVIKDPSQIMDSNGFWTGKYSVLVKLQREEGSADGLKHLPQSFSLGSSPGLLYYPDQPQTCRKCGQLGHQAKTCTANACRICKVLGHEAKNCPRSKACNLCGLADHVYRDCPQRSRTYASVAQAKPTPPAPANTQKKGKPPAPAKAKVTPPAPAKNNGNKEKNALCKKRTREAEESPAAEQQQERKKAVTDLDGTTSSEEGEEVEAVHITEVEAEDMELLLEELEQIPVEPADVNRVLQLEEALLQQLESPEESPPPPDNAGGDPPDRSGNV</sequence>
<evidence type="ECO:0000313" key="5">
    <source>
        <dbReference type="RefSeq" id="XP_031748014.1"/>
    </source>
</evidence>
<evidence type="ECO:0000256" key="1">
    <source>
        <dbReference type="PROSITE-ProRule" id="PRU00047"/>
    </source>
</evidence>
<dbReference type="SUPFAM" id="SSF57756">
    <property type="entry name" value="Retrovirus zinc finger-like domains"/>
    <property type="match status" value="1"/>
</dbReference>
<dbReference type="GO" id="GO:0002218">
    <property type="term" value="P:activation of innate immune response"/>
    <property type="evidence" value="ECO:0007669"/>
    <property type="project" value="InterPro"/>
</dbReference>
<keyword evidence="1" id="KW-0863">Zinc-finger</keyword>
<dbReference type="RefSeq" id="XP_031748014.1">
    <property type="nucleotide sequence ID" value="XM_031892154.1"/>
</dbReference>
<dbReference type="InterPro" id="IPR042509">
    <property type="entry name" value="ZCCHC3"/>
</dbReference>
<dbReference type="InterPro" id="IPR057811">
    <property type="entry name" value="RBD_ZCCHC3_2nd"/>
</dbReference>
<dbReference type="InterPro" id="IPR001878">
    <property type="entry name" value="Znf_CCHC"/>
</dbReference>
<dbReference type="GO" id="GO:0003723">
    <property type="term" value="F:RNA binding"/>
    <property type="evidence" value="ECO:0007669"/>
    <property type="project" value="InterPro"/>
</dbReference>
<dbReference type="Pfam" id="PF23058">
    <property type="entry name" value="RBD_ZCCHC3_2nd"/>
    <property type="match status" value="1"/>
</dbReference>
<evidence type="ECO:0000259" key="3">
    <source>
        <dbReference type="PROSITE" id="PS50158"/>
    </source>
</evidence>
<evidence type="ECO:0000256" key="2">
    <source>
        <dbReference type="SAM" id="MobiDB-lite"/>
    </source>
</evidence>
<dbReference type="KEGG" id="xtr:116406954"/>
<dbReference type="AGR" id="Xenbase:XB-GENE-29092427"/>
<keyword evidence="1" id="KW-0862">Zinc</keyword>
<dbReference type="PANTHER" id="PTHR22639">
    <property type="entry name" value="GAG-RELATED PROTEIN"/>
    <property type="match status" value="1"/>
</dbReference>
<accession>A0A8J1IQY4</accession>
<feature type="domain" description="CCHC-type" evidence="3">
    <location>
        <begin position="232"/>
        <end position="245"/>
    </location>
</feature>
<dbReference type="Xenbase" id="XB-GENE-29092427">
    <property type="gene designation" value="LOC116406954"/>
</dbReference>
<feature type="region of interest" description="Disordered" evidence="2">
    <location>
        <begin position="415"/>
        <end position="443"/>
    </location>
</feature>
<proteinExistence type="predicted"/>
<dbReference type="OrthoDB" id="9907461at2759"/>
<dbReference type="OMA" id="HIRETHN"/>
<evidence type="ECO:0000313" key="4">
    <source>
        <dbReference type="Proteomes" id="UP000008143"/>
    </source>
</evidence>
<dbReference type="GO" id="GO:0003690">
    <property type="term" value="F:double-stranded DNA binding"/>
    <property type="evidence" value="ECO:0007669"/>
    <property type="project" value="InterPro"/>
</dbReference>
<evidence type="ECO:0000313" key="6">
    <source>
        <dbReference type="Xenbase" id="XB-GENE-29092427"/>
    </source>
</evidence>
<dbReference type="SMART" id="SM00343">
    <property type="entry name" value="ZnF_C2HC"/>
    <property type="match status" value="3"/>
</dbReference>
<gene>
    <name evidence="5 6" type="primary">LOC116406954</name>
</gene>
<dbReference type="PROSITE" id="PS50158">
    <property type="entry name" value="ZF_CCHC"/>
    <property type="match status" value="1"/>
</dbReference>
<dbReference type="GO" id="GO:0008270">
    <property type="term" value="F:zinc ion binding"/>
    <property type="evidence" value="ECO:0007669"/>
    <property type="project" value="UniProtKB-KW"/>
</dbReference>
<feature type="region of interest" description="Disordered" evidence="2">
    <location>
        <begin position="290"/>
        <end position="380"/>
    </location>
</feature>
<protein>
    <submittedName>
        <fullName evidence="5">Zinc finger CCHC domain-containing protein 3-like</fullName>
    </submittedName>
</protein>
<dbReference type="Proteomes" id="UP000008143">
    <property type="component" value="Chromosome 8"/>
</dbReference>
<dbReference type="Pfam" id="PF00098">
    <property type="entry name" value="zf-CCHC"/>
    <property type="match status" value="1"/>
</dbReference>
<feature type="region of interest" description="Disordered" evidence="2">
    <location>
        <begin position="1"/>
        <end position="55"/>
    </location>
</feature>